<dbReference type="Proteomes" id="UP000001396">
    <property type="component" value="Unassembled WGS sequence"/>
</dbReference>
<dbReference type="PANTHER" id="PTHR10971">
    <property type="entry name" value="MRNA EXPORT FACTOR AND BUB3"/>
    <property type="match status" value="1"/>
</dbReference>
<dbReference type="PROSITE" id="PS50294">
    <property type="entry name" value="WD_REPEATS_REGION"/>
    <property type="match status" value="2"/>
</dbReference>
<evidence type="ECO:0000313" key="6">
    <source>
        <dbReference type="Proteomes" id="UP000001396"/>
    </source>
</evidence>
<dbReference type="OMA" id="YSHNTRD"/>
<dbReference type="PROSITE" id="PS50082">
    <property type="entry name" value="WD_REPEATS_2"/>
    <property type="match status" value="4"/>
</dbReference>
<dbReference type="InParanoid" id="D3BTY6"/>
<dbReference type="Pfam" id="PF00400">
    <property type="entry name" value="WD40"/>
    <property type="match status" value="4"/>
</dbReference>
<feature type="region of interest" description="Disordered" evidence="4">
    <location>
        <begin position="1"/>
        <end position="22"/>
    </location>
</feature>
<gene>
    <name evidence="5" type="primary">rae1</name>
    <name evidence="5" type="ORF">PPL_11246</name>
</gene>
<evidence type="ECO:0000256" key="4">
    <source>
        <dbReference type="SAM" id="MobiDB-lite"/>
    </source>
</evidence>
<evidence type="ECO:0000256" key="1">
    <source>
        <dbReference type="ARBA" id="ARBA00022574"/>
    </source>
</evidence>
<protein>
    <submittedName>
        <fullName evidence="5">WD40 repeat-containing protein</fullName>
    </submittedName>
</protein>
<dbReference type="AlphaFoldDB" id="D3BTY6"/>
<proteinExistence type="predicted"/>
<keyword evidence="2" id="KW-0677">Repeat</keyword>
<dbReference type="InterPro" id="IPR015943">
    <property type="entry name" value="WD40/YVTN_repeat-like_dom_sf"/>
</dbReference>
<dbReference type="InterPro" id="IPR036322">
    <property type="entry name" value="WD40_repeat_dom_sf"/>
</dbReference>
<evidence type="ECO:0000256" key="2">
    <source>
        <dbReference type="ARBA" id="ARBA00022737"/>
    </source>
</evidence>
<feature type="repeat" description="WD" evidence="3">
    <location>
        <begin position="234"/>
        <end position="275"/>
    </location>
</feature>
<dbReference type="FunCoup" id="D3BTY6">
    <property type="interactions" value="1308"/>
</dbReference>
<evidence type="ECO:0000256" key="3">
    <source>
        <dbReference type="PROSITE-ProRule" id="PRU00221"/>
    </source>
</evidence>
<sequence>MFGSTLGQQQQQQQKIEVANPPSDGITSLKFSSKNNYLTAGSWDKQLRVWEVTNQPQAAMKAMINYEAPILCTDWSPDCFKIYAGGCDNKAKVWDLQSNTLTQVAQHNAPIKELFWIEESKVLVTGSWDKTLKYWDLRSPQPVLSVDLPERVYALDVLHPLLVVGTADRKVKVYNLSSPGVEFSTIEPPLKFQTRCVSCFPDRTGFAMGSIEGRVAIQYITDDKQSEESTPGTEGDNAYSVNSIAFAQPYGTFATAGSDGTFNFWDKENKNRLKQFPKLNNTISAACFNPEATLYAYALSYDWSKGVNGYDQNSTNTIQIQVVQEADIKGRGKNPKKAAR</sequence>
<evidence type="ECO:0000313" key="5">
    <source>
        <dbReference type="EMBL" id="EFA75172.1"/>
    </source>
</evidence>
<dbReference type="InterPro" id="IPR020472">
    <property type="entry name" value="WD40_PAC1"/>
</dbReference>
<feature type="repeat" description="WD" evidence="3">
    <location>
        <begin position="63"/>
        <end position="104"/>
    </location>
</feature>
<organism evidence="5 6">
    <name type="scientific">Heterostelium pallidum (strain ATCC 26659 / Pp 5 / PN500)</name>
    <name type="common">Cellular slime mold</name>
    <name type="synonym">Polysphondylium pallidum</name>
    <dbReference type="NCBI Taxonomy" id="670386"/>
    <lineage>
        <taxon>Eukaryota</taxon>
        <taxon>Amoebozoa</taxon>
        <taxon>Evosea</taxon>
        <taxon>Eumycetozoa</taxon>
        <taxon>Dictyostelia</taxon>
        <taxon>Acytosteliales</taxon>
        <taxon>Acytosteliaceae</taxon>
        <taxon>Heterostelium</taxon>
    </lineage>
</organism>
<feature type="repeat" description="WD" evidence="3">
    <location>
        <begin position="104"/>
        <end position="145"/>
    </location>
</feature>
<reference evidence="5 6" key="1">
    <citation type="journal article" date="2011" name="Genome Res.">
        <title>Phylogeny-wide analysis of social amoeba genomes highlights ancient origins for complex intercellular communication.</title>
        <authorList>
            <person name="Heidel A.J."/>
            <person name="Lawal H.M."/>
            <person name="Felder M."/>
            <person name="Schilde C."/>
            <person name="Helps N.R."/>
            <person name="Tunggal B."/>
            <person name="Rivero F."/>
            <person name="John U."/>
            <person name="Schleicher M."/>
            <person name="Eichinger L."/>
            <person name="Platzer M."/>
            <person name="Noegel A.A."/>
            <person name="Schaap P."/>
            <person name="Gloeckner G."/>
        </authorList>
    </citation>
    <scope>NUCLEOTIDE SEQUENCE [LARGE SCALE GENOMIC DNA]</scope>
    <source>
        <strain evidence="6">ATCC 26659 / Pp 5 / PN500</strain>
    </source>
</reference>
<dbReference type="GeneID" id="31366714"/>
<keyword evidence="6" id="KW-1185">Reference proteome</keyword>
<accession>D3BTY6</accession>
<dbReference type="STRING" id="670386.D3BTY6"/>
<dbReference type="InterPro" id="IPR001680">
    <property type="entry name" value="WD40_rpt"/>
</dbReference>
<dbReference type="PRINTS" id="PR00320">
    <property type="entry name" value="GPROTEINBRPT"/>
</dbReference>
<keyword evidence="1 3" id="KW-0853">WD repeat</keyword>
<dbReference type="PROSITE" id="PS00678">
    <property type="entry name" value="WD_REPEATS_1"/>
    <property type="match status" value="2"/>
</dbReference>
<feature type="repeat" description="WD" evidence="3">
    <location>
        <begin position="19"/>
        <end position="60"/>
    </location>
</feature>
<dbReference type="SUPFAM" id="SSF50978">
    <property type="entry name" value="WD40 repeat-like"/>
    <property type="match status" value="1"/>
</dbReference>
<dbReference type="RefSeq" id="XP_020427306.1">
    <property type="nucleotide sequence ID" value="XM_020582003.1"/>
</dbReference>
<dbReference type="EMBL" id="ADBJ01000056">
    <property type="protein sequence ID" value="EFA75172.1"/>
    <property type="molecule type" value="Genomic_DNA"/>
</dbReference>
<dbReference type="InterPro" id="IPR019775">
    <property type="entry name" value="WD40_repeat_CS"/>
</dbReference>
<dbReference type="SMART" id="SM00320">
    <property type="entry name" value="WD40"/>
    <property type="match status" value="5"/>
</dbReference>
<comment type="caution">
    <text evidence="5">The sequence shown here is derived from an EMBL/GenBank/DDBJ whole genome shotgun (WGS) entry which is preliminary data.</text>
</comment>
<dbReference type="Gene3D" id="2.130.10.10">
    <property type="entry name" value="YVTN repeat-like/Quinoprotein amine dehydrogenase"/>
    <property type="match status" value="1"/>
</dbReference>
<name>D3BTY6_HETP5</name>